<accession>A0ABU5KNA8</accession>
<sequence length="269" mass="31477">MIRPVNGLASKKFMRRLLKGRLALGETIKALMFDFTRDNLNAYEVDKAMLTSGENLLSDIMQFESMKYIESPFTRLIDIECDYANNLIKDEKMSTILGIDKENLFHYYFFDRINKKSHSSTKTYLSAGHPGEFSILASKTMLEAGDPIFEIRFKLEEKWSSWQAIAGKFIVAQNYRFGPGGVAEVYHSMTEKEIESFKQTFQIRYSGSIRLALNMPDTLRRMINDPFDRDIRKLIDPHTFQILFDSQLMHEFSSEKSQEIWSKFETRYR</sequence>
<gene>
    <name evidence="1" type="ORF">UFB30_10395</name>
</gene>
<dbReference type="Proteomes" id="UP001292084">
    <property type="component" value="Unassembled WGS sequence"/>
</dbReference>
<name>A0ABU5KNA8_9BACL</name>
<proteinExistence type="predicted"/>
<organism evidence="1 2">
    <name type="scientific">Jeotgalibacillus haloalkalitolerans</name>
    <dbReference type="NCBI Taxonomy" id="3104292"/>
    <lineage>
        <taxon>Bacteria</taxon>
        <taxon>Bacillati</taxon>
        <taxon>Bacillota</taxon>
        <taxon>Bacilli</taxon>
        <taxon>Bacillales</taxon>
        <taxon>Caryophanaceae</taxon>
        <taxon>Jeotgalibacillus</taxon>
    </lineage>
</organism>
<evidence type="ECO:0000313" key="2">
    <source>
        <dbReference type="Proteomes" id="UP001292084"/>
    </source>
</evidence>
<protein>
    <submittedName>
        <fullName evidence="1">Uncharacterized protein</fullName>
    </submittedName>
</protein>
<keyword evidence="2" id="KW-1185">Reference proteome</keyword>
<comment type="caution">
    <text evidence="1">The sequence shown here is derived from an EMBL/GenBank/DDBJ whole genome shotgun (WGS) entry which is preliminary data.</text>
</comment>
<evidence type="ECO:0000313" key="1">
    <source>
        <dbReference type="EMBL" id="MDZ5712634.1"/>
    </source>
</evidence>
<dbReference type="EMBL" id="JAXQNN010000003">
    <property type="protein sequence ID" value="MDZ5712634.1"/>
    <property type="molecule type" value="Genomic_DNA"/>
</dbReference>
<reference evidence="1 2" key="1">
    <citation type="submission" date="2023-12" db="EMBL/GenBank/DDBJ databases">
        <title>Jeotgalibacillus haloalkaliphilus sp. nov., a novel salt-tolerant bacteria, isolated from the estuary of the Fenhe River into the Yellow River.</title>
        <authorList>
            <person name="Li Y."/>
        </authorList>
    </citation>
    <scope>NUCLEOTIDE SEQUENCE [LARGE SCALE GENOMIC DNA]</scope>
    <source>
        <strain evidence="1 2">HH7-29</strain>
    </source>
</reference>